<protein>
    <recommendedName>
        <fullName evidence="3">Peptidase MA superfamily protein</fullName>
    </recommendedName>
</protein>
<evidence type="ECO:0000313" key="2">
    <source>
        <dbReference type="Proteomes" id="UP001316184"/>
    </source>
</evidence>
<dbReference type="Proteomes" id="UP001316184">
    <property type="component" value="Chromosome"/>
</dbReference>
<dbReference type="EMBL" id="CP102173">
    <property type="protein sequence ID" value="UUP15015.1"/>
    <property type="molecule type" value="Genomic_DNA"/>
</dbReference>
<sequence>MAAALVLAVLAGAILLWQRPWVGEPDPGAGAVSLPADARSRLTAQLREMSRASSQDAFVAAAGDLPAAQAFAKRTWRAMQSVAMPGATFRYVSGGEVADRADGSAAASAEVSWQPSPGSGLDPAATYRSTVELRVRPEADGTLSVVGAAQVAGQVPIWLIGDVAVDDGAGRTVVRVDGGGSLPLEDMATTARAAVERVLPGVDGRLTIISPRTRAQMAAIVGQESDAVAQIAAITTGLDGDPAAGQPVVVLNPTVFATMDRRAAQVVLTHEATHALTTAVGTTGANWVVEGFADFVALRDDTAPLSVSAGQALADVRAGRVPEGLPADADFSSTGHGLGALYESTWMIFRLLARDHPDSDLVAFYQQVVGGEPVDRALQSTFGLTADELTARWRDYLTKSASTTS</sequence>
<accession>A0ABY5MA52</accession>
<organism evidence="1 2">
    <name type="scientific">Aeromicrobium wangtongii</name>
    <dbReference type="NCBI Taxonomy" id="2969247"/>
    <lineage>
        <taxon>Bacteria</taxon>
        <taxon>Bacillati</taxon>
        <taxon>Actinomycetota</taxon>
        <taxon>Actinomycetes</taxon>
        <taxon>Propionibacteriales</taxon>
        <taxon>Nocardioidaceae</taxon>
        <taxon>Aeromicrobium</taxon>
    </lineage>
</organism>
<evidence type="ECO:0000313" key="1">
    <source>
        <dbReference type="EMBL" id="UUP15015.1"/>
    </source>
</evidence>
<gene>
    <name evidence="1" type="ORF">NQV15_06805</name>
</gene>
<name>A0ABY5MA52_9ACTN</name>
<reference evidence="1 2" key="1">
    <citation type="submission" date="2022-08" db="EMBL/GenBank/DDBJ databases">
        <title>novel species in genus Aeromicrobium.</title>
        <authorList>
            <person name="Ye L."/>
        </authorList>
    </citation>
    <scope>NUCLEOTIDE SEQUENCE [LARGE SCALE GENOMIC DNA]</scope>
    <source>
        <strain evidence="2">zg-Y1379</strain>
    </source>
</reference>
<dbReference type="RefSeq" id="WP_232399057.1">
    <property type="nucleotide sequence ID" value="NZ_CP102173.1"/>
</dbReference>
<evidence type="ECO:0008006" key="3">
    <source>
        <dbReference type="Google" id="ProtNLM"/>
    </source>
</evidence>
<keyword evidence="2" id="KW-1185">Reference proteome</keyword>
<proteinExistence type="predicted"/>